<feature type="compositionally biased region" description="Basic and acidic residues" evidence="1">
    <location>
        <begin position="85"/>
        <end position="118"/>
    </location>
</feature>
<dbReference type="GO" id="GO:0008168">
    <property type="term" value="F:methyltransferase activity"/>
    <property type="evidence" value="ECO:0007669"/>
    <property type="project" value="UniProtKB-KW"/>
</dbReference>
<dbReference type="EMBL" id="SSTE01020856">
    <property type="protein sequence ID" value="KAA0033506.1"/>
    <property type="molecule type" value="Genomic_DNA"/>
</dbReference>
<protein>
    <submittedName>
        <fullName evidence="3">Histone-lysine N-methyltransferase ASHR1 isoform X3</fullName>
    </submittedName>
</protein>
<gene>
    <name evidence="3" type="ORF">E5676_scaffold260G00080</name>
    <name evidence="2" type="ORF">E6C27_scaffold261G00450</name>
</gene>
<proteinExistence type="predicted"/>
<evidence type="ECO:0000313" key="2">
    <source>
        <dbReference type="EMBL" id="KAA0033506.1"/>
    </source>
</evidence>
<dbReference type="AlphaFoldDB" id="A0A5D3DU43"/>
<dbReference type="GO" id="GO:0032259">
    <property type="term" value="P:methylation"/>
    <property type="evidence" value="ECO:0007669"/>
    <property type="project" value="UniProtKB-KW"/>
</dbReference>
<evidence type="ECO:0000256" key="1">
    <source>
        <dbReference type="SAM" id="MobiDB-lite"/>
    </source>
</evidence>
<evidence type="ECO:0000313" key="3">
    <source>
        <dbReference type="EMBL" id="TYK26820.1"/>
    </source>
</evidence>
<dbReference type="Proteomes" id="UP000321947">
    <property type="component" value="Unassembled WGS sequence"/>
</dbReference>
<keyword evidence="3" id="KW-0489">Methyltransferase</keyword>
<feature type="region of interest" description="Disordered" evidence="1">
    <location>
        <begin position="73"/>
        <end position="118"/>
    </location>
</feature>
<reference evidence="4 5" key="1">
    <citation type="submission" date="2019-08" db="EMBL/GenBank/DDBJ databases">
        <title>Draft genome sequences of two oriental melons (Cucumis melo L. var makuwa).</title>
        <authorList>
            <person name="Kwon S.-Y."/>
        </authorList>
    </citation>
    <scope>NUCLEOTIDE SEQUENCE [LARGE SCALE GENOMIC DNA]</scope>
    <source>
        <strain evidence="5">cv. Chang Bougi</strain>
        <strain evidence="4">cv. SW 3</strain>
        <tissue evidence="3">Leaf</tissue>
    </source>
</reference>
<dbReference type="Proteomes" id="UP000321393">
    <property type="component" value="Unassembled WGS sequence"/>
</dbReference>
<organism evidence="3 5">
    <name type="scientific">Cucumis melo var. makuwa</name>
    <name type="common">Oriental melon</name>
    <dbReference type="NCBI Taxonomy" id="1194695"/>
    <lineage>
        <taxon>Eukaryota</taxon>
        <taxon>Viridiplantae</taxon>
        <taxon>Streptophyta</taxon>
        <taxon>Embryophyta</taxon>
        <taxon>Tracheophyta</taxon>
        <taxon>Spermatophyta</taxon>
        <taxon>Magnoliopsida</taxon>
        <taxon>eudicotyledons</taxon>
        <taxon>Gunneridae</taxon>
        <taxon>Pentapetalae</taxon>
        <taxon>rosids</taxon>
        <taxon>fabids</taxon>
        <taxon>Cucurbitales</taxon>
        <taxon>Cucurbitaceae</taxon>
        <taxon>Benincaseae</taxon>
        <taxon>Cucumis</taxon>
    </lineage>
</organism>
<dbReference type="OrthoDB" id="1933597at2759"/>
<evidence type="ECO:0000313" key="5">
    <source>
        <dbReference type="Proteomes" id="UP000321947"/>
    </source>
</evidence>
<sequence>MVQTMIKERLEQIDQEISTMKKEISKMPAVEASLSDISRNLDLMRTQSKKQQQMLLLIMESFAKERSIISKKTTDSITHESASAKGKEKEASTSKSADTNRNDEECRVERKADNDDLSTDRNVQENVIEDTFMNGLLSWIRAEVAFCSPQGLAEMMQVAQLVENKELIRNKANLNGSFGGKYNPQAIVASKSTVGNSLSENKGNATFPIRMITLRSSNANEVRKEANYRRLPDAEFQA</sequence>
<keyword evidence="3" id="KW-0808">Transferase</keyword>
<dbReference type="EMBL" id="SSTD01003354">
    <property type="protein sequence ID" value="TYK26820.1"/>
    <property type="molecule type" value="Genomic_DNA"/>
</dbReference>
<evidence type="ECO:0000313" key="4">
    <source>
        <dbReference type="Proteomes" id="UP000321393"/>
    </source>
</evidence>
<accession>A0A5D3DU43</accession>
<name>A0A5D3DU43_CUCMM</name>
<comment type="caution">
    <text evidence="3">The sequence shown here is derived from an EMBL/GenBank/DDBJ whole genome shotgun (WGS) entry which is preliminary data.</text>
</comment>